<dbReference type="STRING" id="362418.IW19_04615"/>
<dbReference type="AlphaFoldDB" id="A0A085ZK91"/>
<dbReference type="EMBL" id="JPRL01000001">
    <property type="protein sequence ID" value="KFF04855.1"/>
    <property type="molecule type" value="Genomic_DNA"/>
</dbReference>
<dbReference type="Pfam" id="PF14559">
    <property type="entry name" value="TPR_19"/>
    <property type="match status" value="1"/>
</dbReference>
<comment type="caution">
    <text evidence="2">The sequence shown here is derived from an EMBL/GenBank/DDBJ whole genome shotgun (WGS) entry which is preliminary data.</text>
</comment>
<gene>
    <name evidence="2" type="ORF">IW19_04615</name>
</gene>
<keyword evidence="3" id="KW-1185">Reference proteome</keyword>
<evidence type="ECO:0000256" key="1">
    <source>
        <dbReference type="PROSITE-ProRule" id="PRU00339"/>
    </source>
</evidence>
<dbReference type="InterPro" id="IPR011990">
    <property type="entry name" value="TPR-like_helical_dom_sf"/>
</dbReference>
<dbReference type="SUPFAM" id="SSF48452">
    <property type="entry name" value="TPR-like"/>
    <property type="match status" value="2"/>
</dbReference>
<evidence type="ECO:0008006" key="4">
    <source>
        <dbReference type="Google" id="ProtNLM"/>
    </source>
</evidence>
<dbReference type="Proteomes" id="UP000028715">
    <property type="component" value="Unassembled WGS sequence"/>
</dbReference>
<name>A0A085ZK91_9FLAO</name>
<protein>
    <recommendedName>
        <fullName evidence="4">Tetratricopeptide repeat protein</fullName>
    </recommendedName>
</protein>
<dbReference type="SMART" id="SM00028">
    <property type="entry name" value="TPR"/>
    <property type="match status" value="5"/>
</dbReference>
<dbReference type="PANTHER" id="PTHR12558">
    <property type="entry name" value="CELL DIVISION CYCLE 16,23,27"/>
    <property type="match status" value="1"/>
</dbReference>
<accession>A0A085ZK91</accession>
<dbReference type="PANTHER" id="PTHR12558:SF13">
    <property type="entry name" value="CELL DIVISION CYCLE PROTEIN 27 HOMOLOG"/>
    <property type="match status" value="1"/>
</dbReference>
<dbReference type="RefSeq" id="WP_035681670.1">
    <property type="nucleotide sequence ID" value="NZ_JPRL01000001.1"/>
</dbReference>
<reference evidence="2 3" key="1">
    <citation type="submission" date="2014-07" db="EMBL/GenBank/DDBJ databases">
        <title>Genome of Flavobacterium reichenbachii LMG 25512.</title>
        <authorList>
            <person name="Stropko S.J."/>
            <person name="Pipes S.E."/>
            <person name="Newman J.D."/>
        </authorList>
    </citation>
    <scope>NUCLEOTIDE SEQUENCE [LARGE SCALE GENOMIC DNA]</scope>
    <source>
        <strain evidence="2 3">LMG 25512</strain>
    </source>
</reference>
<feature type="repeat" description="TPR" evidence="1">
    <location>
        <begin position="124"/>
        <end position="157"/>
    </location>
</feature>
<dbReference type="eggNOG" id="COG0457">
    <property type="taxonomic scope" value="Bacteria"/>
</dbReference>
<organism evidence="2 3">
    <name type="scientific">Flavobacterium reichenbachii</name>
    <dbReference type="NCBI Taxonomy" id="362418"/>
    <lineage>
        <taxon>Bacteria</taxon>
        <taxon>Pseudomonadati</taxon>
        <taxon>Bacteroidota</taxon>
        <taxon>Flavobacteriia</taxon>
        <taxon>Flavobacteriales</taxon>
        <taxon>Flavobacteriaceae</taxon>
        <taxon>Flavobacterium</taxon>
    </lineage>
</organism>
<evidence type="ECO:0000313" key="3">
    <source>
        <dbReference type="Proteomes" id="UP000028715"/>
    </source>
</evidence>
<keyword evidence="1" id="KW-0802">TPR repeat</keyword>
<evidence type="ECO:0000313" key="2">
    <source>
        <dbReference type="EMBL" id="KFF04855.1"/>
    </source>
</evidence>
<sequence length="454" mass="53286">MKKNIAILIMFSCSHLFSQNDSRKYYDESLALEKTKDYDKSLIFVNKALEVDGQKRDYLLQKVKLLYFKSKCKDAINILESIITSENKFDDITVTYFAELTDCLGNNKIATQALLDYINQNNSPEVTAVVAQRYFTMEKYDEAIFYYRKLIKINPNDIDAIIDLSRILYAYQSKEEALKELMKGLETNNENIKLLTFLASGYHNMKEYDKAINIVNKIIALELKPEHLASRAMLYELQGNKKEAYKDYKKIIELVKCNLEYYQKILQYEIENKMYENVINDSYDIINCSKDYESFLLDGLYTSLFFQNNFVEGNKYLERRLKQNPDNFNPYYLKILYSLEKREFSDILKYADLALKTKDIEENDKVNISLLKLGYYLLKEDYPALVEYWKSGAIKSLDNNLNFTIIENTSDRAEVKTNYNKETGVINSTLVIPTKILKLLSDKYNFKIDVEKNN</sequence>
<dbReference type="Gene3D" id="1.25.40.10">
    <property type="entry name" value="Tetratricopeptide repeat domain"/>
    <property type="match status" value="3"/>
</dbReference>
<proteinExistence type="predicted"/>
<dbReference type="PROSITE" id="PS50005">
    <property type="entry name" value="TPR"/>
    <property type="match status" value="1"/>
</dbReference>
<dbReference type="InterPro" id="IPR019734">
    <property type="entry name" value="TPR_rpt"/>
</dbReference>